<dbReference type="PANTHER" id="PTHR47950:SF4">
    <property type="entry name" value="GERANIOL 8-HYDROXYLASE-LIKE"/>
    <property type="match status" value="1"/>
</dbReference>
<sequence length="495" mass="56686">MDFQLFLFVLFSIIWACTFFITSNSKHRKSAKLPPGPYPFPIIGNILQLGENPHQSLAKLSQTYGPLMHLKMGYRETIVVSSPEMAKIVLQKYDQTFSSRTVPVTLESVEHGKFSMGFMPVDNQWRKLRRILKEQMFSLQRLDASQGIRREKLQKLYEYVNQCRVNGHAVDIAEATFTTSLNTISSTLFSVDFADFDSDSSQEFKDVVWNVMKCIGSPNLADYFPVLKYVDPQGISRRTKFYFGKLYAILDSIIDQRLISRGTLEKNDLLEALLDLYQKPEPELSRNEIRHILMDLFFGSTDTVPSTVEWAMAELLRNPKTMSRAKKELSEVIGEHGVIQESDISKLPYLQALVKETHRLHPVAPLLVPHKAEADVEINGYIVPKNAQILVNTWATSRDSNIWSSSDSFMPERFLDRKIDFNGQDFKFIPFGAGRRMCPGLPLANRVVHVMLATLIHNFDWRLEEGLKPEEIDMSEKFTTTLHKAIPLKAFPIKL</sequence>
<evidence type="ECO:0000256" key="7">
    <source>
        <dbReference type="ARBA" id="ARBA00023002"/>
    </source>
</evidence>
<dbReference type="AlphaFoldDB" id="A0A8S0UL99"/>
<evidence type="ECO:0000256" key="6">
    <source>
        <dbReference type="ARBA" id="ARBA00022989"/>
    </source>
</evidence>
<dbReference type="GO" id="GO:0004497">
    <property type="term" value="F:monooxygenase activity"/>
    <property type="evidence" value="ECO:0007669"/>
    <property type="project" value="UniProtKB-KW"/>
</dbReference>
<feature type="binding site" description="axial binding residue" evidence="11">
    <location>
        <position position="438"/>
    </location>
    <ligand>
        <name>heme</name>
        <dbReference type="ChEBI" id="CHEBI:30413"/>
    </ligand>
    <ligandPart>
        <name>Fe</name>
        <dbReference type="ChEBI" id="CHEBI:18248"/>
    </ligandPart>
</feature>
<dbReference type="PRINTS" id="PR00385">
    <property type="entry name" value="P450"/>
</dbReference>
<keyword evidence="7 12" id="KW-0560">Oxidoreductase</keyword>
<evidence type="ECO:0000313" key="14">
    <source>
        <dbReference type="Proteomes" id="UP000594638"/>
    </source>
</evidence>
<evidence type="ECO:0000256" key="1">
    <source>
        <dbReference type="ARBA" id="ARBA00004167"/>
    </source>
</evidence>
<evidence type="ECO:0000256" key="2">
    <source>
        <dbReference type="ARBA" id="ARBA00010617"/>
    </source>
</evidence>
<comment type="caution">
    <text evidence="13">The sequence shown here is derived from an EMBL/GenBank/DDBJ whole genome shotgun (WGS) entry which is preliminary data.</text>
</comment>
<comment type="similarity">
    <text evidence="2 12">Belongs to the cytochrome P450 family.</text>
</comment>
<dbReference type="InterPro" id="IPR036396">
    <property type="entry name" value="Cyt_P450_sf"/>
</dbReference>
<keyword evidence="9 12" id="KW-0503">Monooxygenase</keyword>
<evidence type="ECO:0000256" key="4">
    <source>
        <dbReference type="ARBA" id="ARBA00022692"/>
    </source>
</evidence>
<evidence type="ECO:0000256" key="9">
    <source>
        <dbReference type="ARBA" id="ARBA00023033"/>
    </source>
</evidence>
<evidence type="ECO:0000256" key="11">
    <source>
        <dbReference type="PIRSR" id="PIRSR602401-1"/>
    </source>
</evidence>
<dbReference type="GO" id="GO:0005506">
    <property type="term" value="F:iron ion binding"/>
    <property type="evidence" value="ECO:0007669"/>
    <property type="project" value="InterPro"/>
</dbReference>
<keyword evidence="10" id="KW-0472">Membrane</keyword>
<dbReference type="Gene3D" id="1.10.630.10">
    <property type="entry name" value="Cytochrome P450"/>
    <property type="match status" value="1"/>
</dbReference>
<dbReference type="FunFam" id="1.10.630.10:FF:000007">
    <property type="entry name" value="Cytochrome P450 76C4"/>
    <property type="match status" value="1"/>
</dbReference>
<dbReference type="PANTHER" id="PTHR47950">
    <property type="entry name" value="CYTOCHROME P450, FAMILY 76, SUBFAMILY C, POLYPEPTIDE 5-RELATED"/>
    <property type="match status" value="1"/>
</dbReference>
<keyword evidence="3 11" id="KW-0349">Heme</keyword>
<keyword evidence="14" id="KW-1185">Reference proteome</keyword>
<dbReference type="PROSITE" id="PS00086">
    <property type="entry name" value="CYTOCHROME_P450"/>
    <property type="match status" value="1"/>
</dbReference>
<evidence type="ECO:0000256" key="8">
    <source>
        <dbReference type="ARBA" id="ARBA00023004"/>
    </source>
</evidence>
<evidence type="ECO:0000256" key="5">
    <source>
        <dbReference type="ARBA" id="ARBA00022723"/>
    </source>
</evidence>
<dbReference type="Proteomes" id="UP000594638">
    <property type="component" value="Unassembled WGS sequence"/>
</dbReference>
<dbReference type="PRINTS" id="PR00463">
    <property type="entry name" value="EP450I"/>
</dbReference>
<dbReference type="Gramene" id="OE9A100370T1">
    <property type="protein sequence ID" value="OE9A100370C1"/>
    <property type="gene ID" value="OE9A100370"/>
</dbReference>
<dbReference type="InterPro" id="IPR002401">
    <property type="entry name" value="Cyt_P450_E_grp-I"/>
</dbReference>
<evidence type="ECO:0000256" key="12">
    <source>
        <dbReference type="RuleBase" id="RU000461"/>
    </source>
</evidence>
<dbReference type="OrthoDB" id="2789670at2759"/>
<dbReference type="InterPro" id="IPR017972">
    <property type="entry name" value="Cyt_P450_CS"/>
</dbReference>
<dbReference type="GO" id="GO:0020037">
    <property type="term" value="F:heme binding"/>
    <property type="evidence" value="ECO:0007669"/>
    <property type="project" value="InterPro"/>
</dbReference>
<accession>A0A8S0UL99</accession>
<name>A0A8S0UL99_OLEEU</name>
<dbReference type="GO" id="GO:0016705">
    <property type="term" value="F:oxidoreductase activity, acting on paired donors, with incorporation or reduction of molecular oxygen"/>
    <property type="evidence" value="ECO:0007669"/>
    <property type="project" value="InterPro"/>
</dbReference>
<dbReference type="InterPro" id="IPR001128">
    <property type="entry name" value="Cyt_P450"/>
</dbReference>
<keyword evidence="6" id="KW-1133">Transmembrane helix</keyword>
<protein>
    <submittedName>
        <fullName evidence="13">Ferruginol synthase-like</fullName>
    </submittedName>
</protein>
<comment type="cofactor">
    <cofactor evidence="11">
        <name>heme</name>
        <dbReference type="ChEBI" id="CHEBI:30413"/>
    </cofactor>
</comment>
<proteinExistence type="inferred from homology"/>
<organism evidence="13 14">
    <name type="scientific">Olea europaea subsp. europaea</name>
    <dbReference type="NCBI Taxonomy" id="158383"/>
    <lineage>
        <taxon>Eukaryota</taxon>
        <taxon>Viridiplantae</taxon>
        <taxon>Streptophyta</taxon>
        <taxon>Embryophyta</taxon>
        <taxon>Tracheophyta</taxon>
        <taxon>Spermatophyta</taxon>
        <taxon>Magnoliopsida</taxon>
        <taxon>eudicotyledons</taxon>
        <taxon>Gunneridae</taxon>
        <taxon>Pentapetalae</taxon>
        <taxon>asterids</taxon>
        <taxon>lamiids</taxon>
        <taxon>Lamiales</taxon>
        <taxon>Oleaceae</taxon>
        <taxon>Oleeae</taxon>
        <taxon>Olea</taxon>
    </lineage>
</organism>
<reference evidence="13 14" key="1">
    <citation type="submission" date="2019-12" db="EMBL/GenBank/DDBJ databases">
        <authorList>
            <person name="Alioto T."/>
            <person name="Alioto T."/>
            <person name="Gomez Garrido J."/>
        </authorList>
    </citation>
    <scope>NUCLEOTIDE SEQUENCE [LARGE SCALE GENOMIC DNA]</scope>
</reference>
<dbReference type="Pfam" id="PF00067">
    <property type="entry name" value="p450"/>
    <property type="match status" value="1"/>
</dbReference>
<gene>
    <name evidence="13" type="ORF">OLEA9_A100370</name>
</gene>
<keyword evidence="8 11" id="KW-0408">Iron</keyword>
<keyword evidence="5 11" id="KW-0479">Metal-binding</keyword>
<comment type="subcellular location">
    <subcellularLocation>
        <location evidence="1">Membrane</location>
        <topology evidence="1">Single-pass membrane protein</topology>
    </subcellularLocation>
</comment>
<keyword evidence="4" id="KW-0812">Transmembrane</keyword>
<dbReference type="EMBL" id="CACTIH010009046">
    <property type="protein sequence ID" value="CAA3020885.1"/>
    <property type="molecule type" value="Genomic_DNA"/>
</dbReference>
<dbReference type="SUPFAM" id="SSF48264">
    <property type="entry name" value="Cytochrome P450"/>
    <property type="match status" value="1"/>
</dbReference>
<evidence type="ECO:0000256" key="10">
    <source>
        <dbReference type="ARBA" id="ARBA00023136"/>
    </source>
</evidence>
<dbReference type="GO" id="GO:0016020">
    <property type="term" value="C:membrane"/>
    <property type="evidence" value="ECO:0007669"/>
    <property type="project" value="UniProtKB-SubCell"/>
</dbReference>
<evidence type="ECO:0000256" key="3">
    <source>
        <dbReference type="ARBA" id="ARBA00022617"/>
    </source>
</evidence>
<evidence type="ECO:0000313" key="13">
    <source>
        <dbReference type="EMBL" id="CAA3020885.1"/>
    </source>
</evidence>
<dbReference type="CDD" id="cd11073">
    <property type="entry name" value="CYP76-like"/>
    <property type="match status" value="1"/>
</dbReference>